<organism evidence="1 2">
    <name type="scientific">Methanomicrobium antiquum</name>
    <dbReference type="NCBI Taxonomy" id="487686"/>
    <lineage>
        <taxon>Archaea</taxon>
        <taxon>Methanobacteriati</taxon>
        <taxon>Methanobacteriota</taxon>
        <taxon>Stenosarchaea group</taxon>
        <taxon>Methanomicrobia</taxon>
        <taxon>Methanomicrobiales</taxon>
        <taxon>Methanomicrobiaceae</taxon>
        <taxon>Methanomicrobium</taxon>
    </lineage>
</organism>
<keyword evidence="2" id="KW-1185">Reference proteome</keyword>
<dbReference type="EMBL" id="CP091092">
    <property type="protein sequence ID" value="WFN37501.1"/>
    <property type="molecule type" value="Genomic_DNA"/>
</dbReference>
<name>A0AAF0FSV3_9EURY</name>
<dbReference type="KEGG" id="manq:L1994_03700"/>
<proteinExistence type="predicted"/>
<sequence length="59" mass="6930">MSQRGVDAVFQAMFLLTDMRELFRKNAPFPDFEEEDKAQAEKIIEKLKKQISVIEQEVL</sequence>
<dbReference type="AlphaFoldDB" id="A0AAF0FSV3"/>
<reference evidence="1" key="1">
    <citation type="submission" date="2022-01" db="EMBL/GenBank/DDBJ databases">
        <title>Complete genome of Methanomicrobium antiquum DSM 21220.</title>
        <authorList>
            <person name="Chen S.-C."/>
            <person name="You Y.-T."/>
            <person name="Zhou Y.-Z."/>
            <person name="Lai M.-C."/>
        </authorList>
    </citation>
    <scope>NUCLEOTIDE SEQUENCE</scope>
    <source>
        <strain evidence="1">DSM 21220</strain>
    </source>
</reference>
<evidence type="ECO:0000313" key="2">
    <source>
        <dbReference type="Proteomes" id="UP001218895"/>
    </source>
</evidence>
<gene>
    <name evidence="1" type="ORF">L1994_03700</name>
</gene>
<dbReference type="Proteomes" id="UP001218895">
    <property type="component" value="Chromosome"/>
</dbReference>
<dbReference type="RefSeq" id="WP_278100342.1">
    <property type="nucleotide sequence ID" value="NZ_CP091092.1"/>
</dbReference>
<protein>
    <submittedName>
        <fullName evidence="1">Uncharacterized protein</fullName>
    </submittedName>
</protein>
<evidence type="ECO:0000313" key="1">
    <source>
        <dbReference type="EMBL" id="WFN37501.1"/>
    </source>
</evidence>
<dbReference type="GeneID" id="79949472"/>
<accession>A0AAF0FSV3</accession>